<dbReference type="InterPro" id="IPR050189">
    <property type="entry name" value="MFS_Efflux_Transporters"/>
</dbReference>
<feature type="transmembrane region" description="Helical" evidence="6">
    <location>
        <begin position="274"/>
        <end position="294"/>
    </location>
</feature>
<keyword evidence="9" id="KW-1185">Reference proteome</keyword>
<sequence length="392" mass="41256">MILKWLQREPNRMFLILAIGSLITMTGGVVAPILPQVITSLSFDRALATHLVSIHALTLALFSPILGLVADQISPKRVLVPSLLLYGIFGTAGAFLSNFWLLLASRALLGATAGGIAAGSLGLLGKLYDQETRAQAIAYATAVLTVAGIIFPFLGGAIGSIHWRYAFLIYTIAFPLLLICISVFPNGQSSSAVEDQVSVSGTLQKVLFTPAVIQLLLFVALTAAIMYSVVIYAPLYLEETLGLGTIENGILLAIRALGAALISAFASKQVVKRLSVHGAIAFGFGLMGLSLFGIPFLAKFALLLMSAMMFGVGFGLVLPNLYSSLSNLAPKTVRSSILAIAIGISFLGQFISPFLFSPILQVGGLTAVFNTAAILAVLGGIFLGIRGMNHRS</sequence>
<feature type="transmembrane region" description="Helical" evidence="6">
    <location>
        <begin position="337"/>
        <end position="356"/>
    </location>
</feature>
<feature type="transmembrane region" description="Helical" evidence="6">
    <location>
        <begin position="136"/>
        <end position="159"/>
    </location>
</feature>
<dbReference type="EMBL" id="CP003944">
    <property type="protein sequence ID" value="AFZ50921.1"/>
    <property type="molecule type" value="Genomic_DNA"/>
</dbReference>
<keyword evidence="3 6" id="KW-0812">Transmembrane</keyword>
<dbReference type="eggNOG" id="COG2814">
    <property type="taxonomic scope" value="Bacteria"/>
</dbReference>
<feature type="transmembrane region" description="Helical" evidence="6">
    <location>
        <begin position="250"/>
        <end position="267"/>
    </location>
</feature>
<dbReference type="Proteomes" id="UP000010482">
    <property type="component" value="Chromosome"/>
</dbReference>
<protein>
    <submittedName>
        <fullName evidence="8">Arabinose efflux permease family protein</fullName>
    </submittedName>
</protein>
<feature type="transmembrane region" description="Helical" evidence="6">
    <location>
        <begin position="300"/>
        <end position="325"/>
    </location>
</feature>
<dbReference type="HOGENOM" id="CLU_001265_10_6_3"/>
<dbReference type="OrthoDB" id="9793283at2"/>
<evidence type="ECO:0000313" key="8">
    <source>
        <dbReference type="EMBL" id="AFZ50921.1"/>
    </source>
</evidence>
<dbReference type="KEGG" id="dsl:Dacsa_2307"/>
<reference evidence="8" key="1">
    <citation type="submission" date="2012-04" db="EMBL/GenBank/DDBJ databases">
        <title>Finished genome of Dactylococcopsis salina PCC 8305.</title>
        <authorList>
            <consortium name="US DOE Joint Genome Institute"/>
            <person name="Gugger M."/>
            <person name="Coursin T."/>
            <person name="Rippka R."/>
            <person name="Tandeau De Marsac N."/>
            <person name="Huntemann M."/>
            <person name="Wei C.-L."/>
            <person name="Han J."/>
            <person name="Detter J.C."/>
            <person name="Han C."/>
            <person name="Tapia R."/>
            <person name="Daligault H."/>
            <person name="Chen A."/>
            <person name="Krypides N."/>
            <person name="Mavromatis K."/>
            <person name="Markowitz V."/>
            <person name="Szeto E."/>
            <person name="Ivanova N."/>
            <person name="Ovchinnikova G."/>
            <person name="Pagani I."/>
            <person name="Pati A."/>
            <person name="Goodwin L."/>
            <person name="Peters L."/>
            <person name="Pitluck S."/>
            <person name="Woyke T."/>
            <person name="Kerfeld C."/>
        </authorList>
    </citation>
    <scope>NUCLEOTIDE SEQUENCE [LARGE SCALE GENOMIC DNA]</scope>
    <source>
        <strain evidence="8">PCC 8305</strain>
    </source>
</reference>
<feature type="transmembrane region" description="Helical" evidence="6">
    <location>
        <begin position="107"/>
        <end position="124"/>
    </location>
</feature>
<evidence type="ECO:0000313" key="9">
    <source>
        <dbReference type="Proteomes" id="UP000010482"/>
    </source>
</evidence>
<feature type="transmembrane region" description="Helical" evidence="6">
    <location>
        <begin position="12"/>
        <end position="34"/>
    </location>
</feature>
<feature type="domain" description="Major facilitator superfamily (MFS) profile" evidence="7">
    <location>
        <begin position="12"/>
        <end position="391"/>
    </location>
</feature>
<organism evidence="8 9">
    <name type="scientific">Dactylococcopsis salina (strain PCC 8305)</name>
    <name type="common">Myxobactron salinum</name>
    <dbReference type="NCBI Taxonomy" id="13035"/>
    <lineage>
        <taxon>Bacteria</taxon>
        <taxon>Bacillati</taxon>
        <taxon>Cyanobacteriota</taxon>
        <taxon>Cyanophyceae</taxon>
        <taxon>Nodosilineales</taxon>
        <taxon>Cymatolegaceae</taxon>
        <taxon>Dactylococcopsis</taxon>
    </lineage>
</organism>
<dbReference type="PANTHER" id="PTHR43124">
    <property type="entry name" value="PURINE EFFLUX PUMP PBUE"/>
    <property type="match status" value="1"/>
</dbReference>
<dbReference type="SUPFAM" id="SSF103473">
    <property type="entry name" value="MFS general substrate transporter"/>
    <property type="match status" value="1"/>
</dbReference>
<gene>
    <name evidence="8" type="ORF">Dacsa_2307</name>
</gene>
<dbReference type="PROSITE" id="PS50850">
    <property type="entry name" value="MFS"/>
    <property type="match status" value="1"/>
</dbReference>
<dbReference type="Pfam" id="PF07690">
    <property type="entry name" value="MFS_1"/>
    <property type="match status" value="1"/>
</dbReference>
<feature type="transmembrane region" description="Helical" evidence="6">
    <location>
        <begin position="165"/>
        <end position="185"/>
    </location>
</feature>
<keyword evidence="2" id="KW-1003">Cell membrane</keyword>
<feature type="transmembrane region" description="Helical" evidence="6">
    <location>
        <begin position="206"/>
        <end position="230"/>
    </location>
</feature>
<feature type="transmembrane region" description="Helical" evidence="6">
    <location>
        <begin position="82"/>
        <end position="101"/>
    </location>
</feature>
<name>K9YVG9_DACS8</name>
<proteinExistence type="predicted"/>
<dbReference type="RefSeq" id="WP_015229913.1">
    <property type="nucleotide sequence ID" value="NC_019780.1"/>
</dbReference>
<comment type="subcellular location">
    <subcellularLocation>
        <location evidence="1">Cell membrane</location>
        <topology evidence="1">Multi-pass membrane protein</topology>
    </subcellularLocation>
</comment>
<dbReference type="AlphaFoldDB" id="K9YVG9"/>
<accession>K9YVG9</accession>
<dbReference type="InterPro" id="IPR011701">
    <property type="entry name" value="MFS"/>
</dbReference>
<dbReference type="InterPro" id="IPR020846">
    <property type="entry name" value="MFS_dom"/>
</dbReference>
<dbReference type="STRING" id="13035.Dacsa_2307"/>
<dbReference type="GO" id="GO:0005886">
    <property type="term" value="C:plasma membrane"/>
    <property type="evidence" value="ECO:0007669"/>
    <property type="project" value="UniProtKB-SubCell"/>
</dbReference>
<evidence type="ECO:0000256" key="3">
    <source>
        <dbReference type="ARBA" id="ARBA00022692"/>
    </source>
</evidence>
<evidence type="ECO:0000256" key="6">
    <source>
        <dbReference type="SAM" id="Phobius"/>
    </source>
</evidence>
<keyword evidence="5 6" id="KW-0472">Membrane</keyword>
<evidence type="ECO:0000256" key="4">
    <source>
        <dbReference type="ARBA" id="ARBA00022989"/>
    </source>
</evidence>
<dbReference type="PATRIC" id="fig|13035.3.peg.2617"/>
<dbReference type="InterPro" id="IPR036259">
    <property type="entry name" value="MFS_trans_sf"/>
</dbReference>
<dbReference type="PANTHER" id="PTHR43124:SF3">
    <property type="entry name" value="CHLORAMPHENICOL EFFLUX PUMP RV0191"/>
    <property type="match status" value="1"/>
</dbReference>
<dbReference type="GO" id="GO:0022857">
    <property type="term" value="F:transmembrane transporter activity"/>
    <property type="evidence" value="ECO:0007669"/>
    <property type="project" value="InterPro"/>
</dbReference>
<feature type="transmembrane region" description="Helical" evidence="6">
    <location>
        <begin position="362"/>
        <end position="385"/>
    </location>
</feature>
<evidence type="ECO:0000259" key="7">
    <source>
        <dbReference type="PROSITE" id="PS50850"/>
    </source>
</evidence>
<feature type="transmembrane region" description="Helical" evidence="6">
    <location>
        <begin position="46"/>
        <end position="70"/>
    </location>
</feature>
<dbReference type="Gene3D" id="1.20.1250.20">
    <property type="entry name" value="MFS general substrate transporter like domains"/>
    <property type="match status" value="1"/>
</dbReference>
<evidence type="ECO:0000256" key="2">
    <source>
        <dbReference type="ARBA" id="ARBA00022475"/>
    </source>
</evidence>
<keyword evidence="4 6" id="KW-1133">Transmembrane helix</keyword>
<evidence type="ECO:0000256" key="1">
    <source>
        <dbReference type="ARBA" id="ARBA00004651"/>
    </source>
</evidence>
<evidence type="ECO:0000256" key="5">
    <source>
        <dbReference type="ARBA" id="ARBA00023136"/>
    </source>
</evidence>